<keyword evidence="1" id="KW-0472">Membrane</keyword>
<reference evidence="2" key="1">
    <citation type="submission" date="2019-11" db="EMBL/GenBank/DDBJ databases">
        <authorList>
            <person name="Feng L."/>
        </authorList>
    </citation>
    <scope>NUCLEOTIDE SEQUENCE</scope>
    <source>
        <strain evidence="2">ChathewayiLFYP18</strain>
    </source>
</reference>
<keyword evidence="1" id="KW-0812">Transmembrane</keyword>
<sequence length="49" mass="5504">MQKCIDNLDDFEDDSRPPIVDMVEWLVPRIIAAVGIMLVLMLCASLEAL</sequence>
<feature type="transmembrane region" description="Helical" evidence="1">
    <location>
        <begin position="26"/>
        <end position="46"/>
    </location>
</feature>
<keyword evidence="1" id="KW-1133">Transmembrane helix</keyword>
<evidence type="ECO:0000256" key="1">
    <source>
        <dbReference type="SAM" id="Phobius"/>
    </source>
</evidence>
<evidence type="ECO:0000313" key="2">
    <source>
        <dbReference type="EMBL" id="VYT93260.1"/>
    </source>
</evidence>
<accession>A0A6N3AUF5</accession>
<dbReference type="EMBL" id="CACRUH010000016">
    <property type="protein sequence ID" value="VYT93260.1"/>
    <property type="molecule type" value="Genomic_DNA"/>
</dbReference>
<dbReference type="AlphaFoldDB" id="A0A6N3AUF5"/>
<proteinExistence type="predicted"/>
<gene>
    <name evidence="2" type="ORF">CHLFYP18_05937</name>
</gene>
<dbReference type="RefSeq" id="WP_412127089.1">
    <property type="nucleotide sequence ID" value="NZ_CACRUH010000016.1"/>
</dbReference>
<protein>
    <submittedName>
        <fullName evidence="2">Uncharacterized protein</fullName>
    </submittedName>
</protein>
<organism evidence="2">
    <name type="scientific">Hungatella hathewayi</name>
    <dbReference type="NCBI Taxonomy" id="154046"/>
    <lineage>
        <taxon>Bacteria</taxon>
        <taxon>Bacillati</taxon>
        <taxon>Bacillota</taxon>
        <taxon>Clostridia</taxon>
        <taxon>Lachnospirales</taxon>
        <taxon>Lachnospiraceae</taxon>
        <taxon>Hungatella</taxon>
    </lineage>
</organism>
<name>A0A6N3AUF5_9FIRM</name>